<protein>
    <submittedName>
        <fullName evidence="3">Glycoprotein H</fullName>
    </submittedName>
</protein>
<name>Q5Y962_9ALPH</name>
<organism evidence="3">
    <name type="scientific">Fibropapilloma-associated turtle herpesvirus</name>
    <dbReference type="NCBI Taxonomy" id="256817"/>
    <lineage>
        <taxon>Viruses</taxon>
        <taxon>Duplodnaviria</taxon>
        <taxon>Heunggongvirae</taxon>
        <taxon>Peploviricota</taxon>
        <taxon>Herviviricetes</taxon>
        <taxon>Herpesvirales</taxon>
        <taxon>Orthoherpesviridae</taxon>
        <taxon>Alphaherpesvirinae</taxon>
        <taxon>Scutavirus</taxon>
        <taxon>Scutavirus chelonidalpha5</taxon>
    </lineage>
</organism>
<reference evidence="3" key="2">
    <citation type="submission" date="2004-06" db="EMBL/GenBank/DDBJ databases">
        <authorList>
            <person name="Herbst L.H."/>
            <person name="Ene A.R."/>
            <person name="Su M."/>
            <person name="DeSalle R."/>
            <person name="Lenz J."/>
        </authorList>
    </citation>
    <scope>NUCLEOTIDE SEQUENCE</scope>
    <source>
        <strain evidence="3">FL var A</strain>
    </source>
</reference>
<sequence>MPCPCRCGRAWRCLSLVLNWFLVPLCSGTAALQITITLPSVSNGRFRGGSPEVSRYNISTDDFAPPGHENAVRYTPLGSRQLADFNEFLKFALVDRYDGSAVDPSPFAPQNATPFPPTHIVEFGSETFAKHEPNVVLVRTESLVKPANTASLLTSDLFYPVQYEGWGSIVQTGNIGSTGAVLGRDFLEIRYSDSLANAVVFCYRQRKHPLVLRYLRDYIPWYQSYSGHRDLSSLMLCTQNEKDADGAALIEQIKSLSRSFHTSLDWGEFIIRAELALLRYLASHSCSAVNRKLFLEVTFNLVFAAQRFTEKALERSYVSGKELLTFYVNSRLVDDLATRCADAATGVRKRTVSSFFGYYGAFAKLALAYYNATFAGAKNPLGHTQERKSSLLHFLQLLTLESLYSDPDVLRPWLPTGLALNKIIKTIYKKALKSGKIEGEDRKMLFFTVHLKNGLSVSEMRDALLRITCLCSTGERDKEAIETQLKDGGGLLSLISPCSYAARRDTLQDSLRVRLLTGYSHASPDRLFSHRSPLFGLGQNAGHLTNHLLALNGLNLSRVFPELAGCIDTFDKTGLIALYPLNAHRTYIISSKIMVRNTVYRVGDTVIGMPLFVSYVSGTCVAATEVPGEDIREKFEVDGTSFSCAICGGLVVKYSELAGFLDAVYVDDIHIQRDIFGIDRKIPFLGDSALSQVRYLLLMPNGTVFRLGGVFAGEREPPVRDIMIVVLSLLGTVGFIAFVIWLCVR</sequence>
<accession>Q5Y962</accession>
<dbReference type="InterPro" id="IPR038172">
    <property type="entry name" value="Herpes_glycoH_C_sf"/>
</dbReference>
<reference evidence="3" key="1">
    <citation type="journal article" date="2004" name="Curr. Biol.">
        <title>Tumor outbreaks in marine turtles are not due to recent herpesvirus mutations.</title>
        <authorList>
            <person name="Herbst L."/>
            <person name="Ene A."/>
            <person name="Su M."/>
            <person name="Desalle R."/>
            <person name="Lenz J."/>
        </authorList>
    </citation>
    <scope>NUCLEOTIDE SEQUENCE</scope>
    <source>
        <strain evidence="3">FL var A</strain>
    </source>
</reference>
<feature type="transmembrane region" description="Helical" evidence="1">
    <location>
        <begin position="722"/>
        <end position="744"/>
    </location>
</feature>
<evidence type="ECO:0000259" key="2">
    <source>
        <dbReference type="Pfam" id="PF17488"/>
    </source>
</evidence>
<feature type="domain" description="Herpesvirus glycoprotein H C-terminal" evidence="2">
    <location>
        <begin position="566"/>
        <end position="707"/>
    </location>
</feature>
<keyword evidence="1" id="KW-1133">Transmembrane helix</keyword>
<keyword evidence="1" id="KW-0472">Membrane</keyword>
<keyword evidence="1" id="KW-0812">Transmembrane</keyword>
<evidence type="ECO:0000313" key="3">
    <source>
        <dbReference type="EMBL" id="AAU84526.1"/>
    </source>
</evidence>
<dbReference type="InterPro" id="IPR035305">
    <property type="entry name" value="Herpes_glycoH_C"/>
</dbReference>
<dbReference type="Pfam" id="PF17488">
    <property type="entry name" value="Herpes_glycoH_C"/>
    <property type="match status" value="1"/>
</dbReference>
<evidence type="ECO:0000256" key="1">
    <source>
        <dbReference type="SAM" id="Phobius"/>
    </source>
</evidence>
<proteinExistence type="predicted"/>
<gene>
    <name evidence="3" type="primary">UL22</name>
</gene>
<dbReference type="Pfam" id="PF02489">
    <property type="entry name" value="Herpes_glycop_H"/>
    <property type="match status" value="1"/>
</dbReference>
<dbReference type="Gene3D" id="2.60.40.3190">
    <property type="entry name" value="Herpesvirus glycoprotein H, C-terminal domain"/>
    <property type="match status" value="1"/>
</dbReference>
<dbReference type="EMBL" id="AY644454">
    <property type="protein sequence ID" value="AAU84526.1"/>
    <property type="molecule type" value="Genomic_DNA"/>
</dbReference>